<dbReference type="GO" id="GO:0006303">
    <property type="term" value="P:double-strand break repair via nonhomologous end joining"/>
    <property type="evidence" value="ECO:0007669"/>
    <property type="project" value="TreeGrafter"/>
</dbReference>
<evidence type="ECO:0000256" key="8">
    <source>
        <dbReference type="ARBA" id="ARBA00023204"/>
    </source>
</evidence>
<dbReference type="InterPro" id="IPR029398">
    <property type="entry name" value="PolB_thumb"/>
</dbReference>
<dbReference type="InterPro" id="IPR028207">
    <property type="entry name" value="DNA_pol_B_palm_palm"/>
</dbReference>
<sequence length="671" mass="75343">MTLRNSTDLNADSSLLIDTQALLLTARRPSITAVSLRIMATNLAFPTIFLLPTHFQPDELPELEGQIPTLTYDIKEAKIVLGRVAKKRRAILELRSRKLFTDEIQSTPPGDGHVVDESPAGPQRPAKRRKPSPSTERASISDDSTASDTDESFREETRSSRAISVQSTSEKKADQKDRELEAGKVDDSLIQVVRLAWFTDSLVRGRVLPVEEYLVYQGRKKAPPLAQPVFNAEDILRRAREDASGHPTSQGQFKQYGPAVQHPRSTSTKRPRFVQESTSENDRAKRLPPIPDYLHSEYSCQRPTPVDSPNSEFIEQLKKMRTLRTLEMDDVGIRAYSTSIAAVAAYPYTLSSASEVDRLPGCGPKIVELYKQWKNYGYLEDVEEAASNPKMKVLLLFYDIWGVGAKTANDFYKRGWRDLDDVVEHGWDDVTRVQQIGVKYYEELQEKIPRAEVESISKVILEHANRIRVGFQMVIVGGYRRGKASSGDVDVLLSHPDPSATDYFINEIVASLEGTGHITHTLTLSSKNSERGQAPLAWKGDSRKPGSGFDTLDKALVVWQDPNWDRTKASNNPNSHRRVDIIISPWKTAGCAVVGWTGGTTFERDLRRYCKKVKQLKFDSSGVRMRENGGDWVDLESDADGNPAPDMLTAEKRVFERLGLTWRPPEERCTG</sequence>
<keyword evidence="7 11" id="KW-0239">DNA-directed DNA polymerase</keyword>
<dbReference type="PROSITE" id="PS00522">
    <property type="entry name" value="DNA_POLYMERASE_X"/>
    <property type="match status" value="1"/>
</dbReference>
<dbReference type="PANTHER" id="PTHR11276:SF29">
    <property type="entry name" value="DNA POLYMERASE TYPE-X FAMILY PROTEIN POL4"/>
    <property type="match status" value="1"/>
</dbReference>
<comment type="function">
    <text evidence="11">DNA polymerase that functions in several pathways of DNA repair. Involved in base excision repair (BER) responsible for repair of lesions that give rise to abasic (AP) sites in DNA. Also contributes to DNA double-strand break repair by non-homologous end joining and homologous recombination. Has both template-dependent and template-independent (terminal transferase) DNA polymerase activities. Has also a 5'-deoxyribose-5-phosphate lyase (dRP lyase) activity.</text>
</comment>
<feature type="region of interest" description="Disordered" evidence="12">
    <location>
        <begin position="241"/>
        <end position="290"/>
    </location>
</feature>
<dbReference type="SMART" id="SM00483">
    <property type="entry name" value="POLXc"/>
    <property type="match status" value="1"/>
</dbReference>
<evidence type="ECO:0000313" key="14">
    <source>
        <dbReference type="EMBL" id="TRX92951.1"/>
    </source>
</evidence>
<dbReference type="SUPFAM" id="SSF81585">
    <property type="entry name" value="PsbU/PolX domain-like"/>
    <property type="match status" value="1"/>
</dbReference>
<dbReference type="Gene3D" id="1.10.150.20">
    <property type="entry name" value="5' to 3' exonuclease, C-terminal subdomain"/>
    <property type="match status" value="1"/>
</dbReference>
<dbReference type="SUPFAM" id="SSF81301">
    <property type="entry name" value="Nucleotidyltransferase"/>
    <property type="match status" value="1"/>
</dbReference>
<dbReference type="Gene3D" id="1.10.150.110">
    <property type="entry name" value="DNA polymerase beta, N-terminal domain-like"/>
    <property type="match status" value="1"/>
</dbReference>
<dbReference type="Pfam" id="PF14792">
    <property type="entry name" value="DNA_pol_B_palm"/>
    <property type="match status" value="1"/>
</dbReference>
<keyword evidence="6 11" id="KW-0227">DNA damage</keyword>
<evidence type="ECO:0000256" key="12">
    <source>
        <dbReference type="SAM" id="MobiDB-lite"/>
    </source>
</evidence>
<dbReference type="Proteomes" id="UP000319160">
    <property type="component" value="Unassembled WGS sequence"/>
</dbReference>
<dbReference type="GO" id="GO:0003887">
    <property type="term" value="F:DNA-directed DNA polymerase activity"/>
    <property type="evidence" value="ECO:0007669"/>
    <property type="project" value="UniProtKB-UniRule"/>
</dbReference>
<dbReference type="Pfam" id="PF14716">
    <property type="entry name" value="HHH_8"/>
    <property type="match status" value="1"/>
</dbReference>
<dbReference type="GO" id="GO:0046872">
    <property type="term" value="F:metal ion binding"/>
    <property type="evidence" value="ECO:0007669"/>
    <property type="project" value="UniProtKB-UniRule"/>
</dbReference>
<feature type="compositionally biased region" description="Basic and acidic residues" evidence="12">
    <location>
        <begin position="169"/>
        <end position="179"/>
    </location>
</feature>
<feature type="region of interest" description="Disordered" evidence="12">
    <location>
        <begin position="103"/>
        <end position="179"/>
    </location>
</feature>
<keyword evidence="4 11" id="KW-0548">Nucleotidyltransferase</keyword>
<evidence type="ECO:0000256" key="4">
    <source>
        <dbReference type="ARBA" id="ARBA00022695"/>
    </source>
</evidence>
<dbReference type="PRINTS" id="PR00870">
    <property type="entry name" value="DNAPOLXBETA"/>
</dbReference>
<keyword evidence="9 11" id="KW-0539">Nucleus</keyword>
<evidence type="ECO:0000256" key="9">
    <source>
        <dbReference type="ARBA" id="ARBA00023242"/>
    </source>
</evidence>
<dbReference type="InterPro" id="IPR043519">
    <property type="entry name" value="NT_sf"/>
</dbReference>
<dbReference type="InterPro" id="IPR002054">
    <property type="entry name" value="DNA-dir_DNA_pol_X"/>
</dbReference>
<evidence type="ECO:0000256" key="2">
    <source>
        <dbReference type="ARBA" id="ARBA00008323"/>
    </source>
</evidence>
<dbReference type="CDD" id="cd00141">
    <property type="entry name" value="NT_POLXc"/>
    <property type="match status" value="1"/>
</dbReference>
<dbReference type="OrthoDB" id="205514at2759"/>
<dbReference type="Gene3D" id="3.30.460.10">
    <property type="entry name" value="Beta Polymerase, domain 2"/>
    <property type="match status" value="1"/>
</dbReference>
<dbReference type="InterPro" id="IPR019843">
    <property type="entry name" value="DNA_pol-X_BS"/>
</dbReference>
<dbReference type="STRING" id="2512241.A0A553HYC6"/>
<name>A0A553HYC6_9PEZI</name>
<dbReference type="InterPro" id="IPR001357">
    <property type="entry name" value="BRCT_dom"/>
</dbReference>
<feature type="domain" description="BRCT" evidence="13">
    <location>
        <begin position="190"/>
        <end position="215"/>
    </location>
</feature>
<dbReference type="InterPro" id="IPR010996">
    <property type="entry name" value="HHH_MUS81"/>
</dbReference>
<keyword evidence="15" id="KW-1185">Reference proteome</keyword>
<evidence type="ECO:0000256" key="10">
    <source>
        <dbReference type="ARBA" id="ARBA00049244"/>
    </source>
</evidence>
<dbReference type="FunFam" id="3.30.210.10:FF:000005">
    <property type="entry name" value="DNA polymerase IV"/>
    <property type="match status" value="1"/>
</dbReference>
<gene>
    <name evidence="14" type="ORF">FHL15_006089</name>
</gene>
<dbReference type="FunFam" id="1.10.150.110:FF:000005">
    <property type="entry name" value="DNA polymerase POL4"/>
    <property type="match status" value="1"/>
</dbReference>
<evidence type="ECO:0000259" key="13">
    <source>
        <dbReference type="PROSITE" id="PS50172"/>
    </source>
</evidence>
<dbReference type="InterPro" id="IPR018944">
    <property type="entry name" value="DNA_pol_lambd_fingers_domain"/>
</dbReference>
<dbReference type="PRINTS" id="PR00869">
    <property type="entry name" value="DNAPOLX"/>
</dbReference>
<evidence type="ECO:0000313" key="15">
    <source>
        <dbReference type="Proteomes" id="UP000319160"/>
    </source>
</evidence>
<comment type="caution">
    <text evidence="14">The sequence shown here is derived from an EMBL/GenBank/DDBJ whole genome shotgun (WGS) entry which is preliminary data.</text>
</comment>
<comment type="catalytic activity">
    <reaction evidence="10 11">
        <text>DNA(n) + a 2'-deoxyribonucleoside 5'-triphosphate = DNA(n+1) + diphosphate</text>
        <dbReference type="Rhea" id="RHEA:22508"/>
        <dbReference type="Rhea" id="RHEA-COMP:17339"/>
        <dbReference type="Rhea" id="RHEA-COMP:17340"/>
        <dbReference type="ChEBI" id="CHEBI:33019"/>
        <dbReference type="ChEBI" id="CHEBI:61560"/>
        <dbReference type="ChEBI" id="CHEBI:173112"/>
        <dbReference type="EC" id="2.7.7.7"/>
    </reaction>
</comment>
<evidence type="ECO:0000256" key="7">
    <source>
        <dbReference type="ARBA" id="ARBA00022932"/>
    </source>
</evidence>
<evidence type="ECO:0000256" key="1">
    <source>
        <dbReference type="ARBA" id="ARBA00004123"/>
    </source>
</evidence>
<accession>A0A553HYC6</accession>
<dbReference type="InterPro" id="IPR037160">
    <property type="entry name" value="DNA_Pol_thumb_sf"/>
</dbReference>
<keyword evidence="8 11" id="KW-0234">DNA repair</keyword>
<keyword evidence="5" id="KW-0479">Metal-binding</keyword>
<dbReference type="EC" id="2.7.7.7" evidence="11"/>
<comment type="similarity">
    <text evidence="2 11">Belongs to the DNA polymerase type-X family.</text>
</comment>
<dbReference type="SUPFAM" id="SSF47802">
    <property type="entry name" value="DNA polymerase beta, N-terminal domain-like"/>
    <property type="match status" value="1"/>
</dbReference>
<evidence type="ECO:0000256" key="3">
    <source>
        <dbReference type="ARBA" id="ARBA00022679"/>
    </source>
</evidence>
<dbReference type="Gene3D" id="3.30.210.10">
    <property type="entry name" value="DNA polymerase, thumb domain"/>
    <property type="match status" value="1"/>
</dbReference>
<evidence type="ECO:0000256" key="11">
    <source>
        <dbReference type="RuleBase" id="RU366014"/>
    </source>
</evidence>
<dbReference type="FunFam" id="1.10.150.20:FF:000010">
    <property type="entry name" value="DNA polymerase lambda"/>
    <property type="match status" value="1"/>
</dbReference>
<dbReference type="GO" id="GO:0003677">
    <property type="term" value="F:DNA binding"/>
    <property type="evidence" value="ECO:0007669"/>
    <property type="project" value="UniProtKB-UniRule"/>
</dbReference>
<reference evidence="15" key="1">
    <citation type="submission" date="2019-06" db="EMBL/GenBank/DDBJ databases">
        <title>Draft genome sequence of the griseofulvin-producing fungus Xylaria cubensis strain G536.</title>
        <authorList>
            <person name="Mead M.E."/>
            <person name="Raja H.A."/>
            <person name="Steenwyk J.L."/>
            <person name="Knowles S.L."/>
            <person name="Oberlies N.H."/>
            <person name="Rokas A."/>
        </authorList>
    </citation>
    <scope>NUCLEOTIDE SEQUENCE [LARGE SCALE GENOMIC DNA]</scope>
    <source>
        <strain evidence="15">G536</strain>
    </source>
</reference>
<proteinExistence type="inferred from homology"/>
<dbReference type="InterPro" id="IPR002008">
    <property type="entry name" value="DNA_pol_X_beta-like"/>
</dbReference>
<protein>
    <recommendedName>
        <fullName evidence="11">DNA polymerase</fullName>
        <ecNumber evidence="11">2.7.7.7</ecNumber>
    </recommendedName>
</protein>
<dbReference type="InterPro" id="IPR027421">
    <property type="entry name" value="DNA_pol_lamdba_lyase_dom_sf"/>
</dbReference>
<comment type="subcellular location">
    <subcellularLocation>
        <location evidence="1 11">Nucleus</location>
    </subcellularLocation>
</comment>
<dbReference type="GO" id="GO:0005634">
    <property type="term" value="C:nucleus"/>
    <property type="evidence" value="ECO:0007669"/>
    <property type="project" value="UniProtKB-SubCell"/>
</dbReference>
<dbReference type="EMBL" id="VFLP01000032">
    <property type="protein sequence ID" value="TRX92951.1"/>
    <property type="molecule type" value="Genomic_DNA"/>
</dbReference>
<evidence type="ECO:0000256" key="5">
    <source>
        <dbReference type="ARBA" id="ARBA00022723"/>
    </source>
</evidence>
<keyword evidence="3 11" id="KW-0808">Transferase</keyword>
<dbReference type="PROSITE" id="PS50172">
    <property type="entry name" value="BRCT"/>
    <property type="match status" value="1"/>
</dbReference>
<dbReference type="InterPro" id="IPR022312">
    <property type="entry name" value="DNA_pol_X"/>
</dbReference>
<dbReference type="PANTHER" id="PTHR11276">
    <property type="entry name" value="DNA POLYMERASE TYPE-X FAMILY MEMBER"/>
    <property type="match status" value="1"/>
</dbReference>
<organism evidence="14 15">
    <name type="scientific">Xylaria flabelliformis</name>
    <dbReference type="NCBI Taxonomy" id="2512241"/>
    <lineage>
        <taxon>Eukaryota</taxon>
        <taxon>Fungi</taxon>
        <taxon>Dikarya</taxon>
        <taxon>Ascomycota</taxon>
        <taxon>Pezizomycotina</taxon>
        <taxon>Sordariomycetes</taxon>
        <taxon>Xylariomycetidae</taxon>
        <taxon>Xylariales</taxon>
        <taxon>Xylariaceae</taxon>
        <taxon>Xylaria</taxon>
    </lineage>
</organism>
<dbReference type="Pfam" id="PF10391">
    <property type="entry name" value="DNA_pol_lambd_f"/>
    <property type="match status" value="1"/>
</dbReference>
<evidence type="ECO:0000256" key="6">
    <source>
        <dbReference type="ARBA" id="ARBA00022763"/>
    </source>
</evidence>
<dbReference type="AlphaFoldDB" id="A0A553HYC6"/>
<dbReference type="Pfam" id="PF14791">
    <property type="entry name" value="DNA_pol_B_thumb"/>
    <property type="match status" value="1"/>
</dbReference>